<dbReference type="Proteomes" id="UP001623660">
    <property type="component" value="Unassembled WGS sequence"/>
</dbReference>
<evidence type="ECO:0000256" key="1">
    <source>
        <dbReference type="SAM" id="Phobius"/>
    </source>
</evidence>
<organism evidence="2 3">
    <name type="scientific">Candidatus Clostridium eludens</name>
    <dbReference type="NCBI Taxonomy" id="3381663"/>
    <lineage>
        <taxon>Bacteria</taxon>
        <taxon>Bacillati</taxon>
        <taxon>Bacillota</taxon>
        <taxon>Clostridia</taxon>
        <taxon>Eubacteriales</taxon>
        <taxon>Clostridiaceae</taxon>
        <taxon>Clostridium</taxon>
    </lineage>
</organism>
<reference evidence="2 3" key="1">
    <citation type="submission" date="2024-11" db="EMBL/GenBank/DDBJ databases">
        <authorList>
            <person name="Heng Y.C."/>
            <person name="Lim A.C.H."/>
            <person name="Lee J.K.Y."/>
            <person name="Kittelmann S."/>
        </authorList>
    </citation>
    <scope>NUCLEOTIDE SEQUENCE [LARGE SCALE GENOMIC DNA]</scope>
    <source>
        <strain evidence="2 3">WILCCON 0269</strain>
    </source>
</reference>
<keyword evidence="1" id="KW-0472">Membrane</keyword>
<keyword evidence="1" id="KW-0812">Transmembrane</keyword>
<protein>
    <submittedName>
        <fullName evidence="2">Uncharacterized protein</fullName>
    </submittedName>
</protein>
<accession>A0ABW8SQT7</accession>
<proteinExistence type="predicted"/>
<comment type="caution">
    <text evidence="2">The sequence shown here is derived from an EMBL/GenBank/DDBJ whole genome shotgun (WGS) entry which is preliminary data.</text>
</comment>
<dbReference type="RefSeq" id="WP_406793615.1">
    <property type="nucleotide sequence ID" value="NZ_JBJHZX010000031.1"/>
</dbReference>
<feature type="transmembrane region" description="Helical" evidence="1">
    <location>
        <begin position="20"/>
        <end position="37"/>
    </location>
</feature>
<dbReference type="EMBL" id="JBJHZX010000031">
    <property type="protein sequence ID" value="MFL0197513.1"/>
    <property type="molecule type" value="Genomic_DNA"/>
</dbReference>
<feature type="transmembrane region" description="Helical" evidence="1">
    <location>
        <begin position="43"/>
        <end position="60"/>
    </location>
</feature>
<evidence type="ECO:0000313" key="3">
    <source>
        <dbReference type="Proteomes" id="UP001623660"/>
    </source>
</evidence>
<evidence type="ECO:0000313" key="2">
    <source>
        <dbReference type="EMBL" id="MFL0197513.1"/>
    </source>
</evidence>
<keyword evidence="1" id="KW-1133">Transmembrane helix</keyword>
<name>A0ABW8SQT7_9CLOT</name>
<sequence>MKNISNMSNLINHRPLQITTNTIISIIIAIIALYILIKVISGVIKIIALIAVCWFVLMSVQSTNVVNIPLVKQAYVTIEKIIPSKELWIKASGYIKDVSKIHKVMDDLNNSK</sequence>
<keyword evidence="3" id="KW-1185">Reference proteome</keyword>
<gene>
    <name evidence="2" type="ORF">ACJDU8_18375</name>
</gene>